<proteinExistence type="predicted"/>
<dbReference type="RefSeq" id="WP_012790279.1">
    <property type="nucleotide sequence ID" value="NC_013132.1"/>
</dbReference>
<evidence type="ECO:0000256" key="1">
    <source>
        <dbReference type="SAM" id="Phobius"/>
    </source>
</evidence>
<reference evidence="4" key="1">
    <citation type="submission" date="2009-08" db="EMBL/GenBank/DDBJ databases">
        <title>The complete genome of Chitinophaga pinensis DSM 2588.</title>
        <authorList>
            <consortium name="US DOE Joint Genome Institute (JGI-PGF)"/>
            <person name="Lucas S."/>
            <person name="Copeland A."/>
            <person name="Lapidus A."/>
            <person name="Glavina del Rio T."/>
            <person name="Dalin E."/>
            <person name="Tice H."/>
            <person name="Bruce D."/>
            <person name="Goodwin L."/>
            <person name="Pitluck S."/>
            <person name="Kyrpides N."/>
            <person name="Mavromatis K."/>
            <person name="Ivanova N."/>
            <person name="Mikhailova N."/>
            <person name="Sims D."/>
            <person name="Meinche L."/>
            <person name="Brettin T."/>
            <person name="Detter J.C."/>
            <person name="Han C."/>
            <person name="Larimer F."/>
            <person name="Land M."/>
            <person name="Hauser L."/>
            <person name="Markowitz V."/>
            <person name="Cheng J.-F."/>
            <person name="Hugenholtz P."/>
            <person name="Woyke T."/>
            <person name="Wu D."/>
            <person name="Spring S."/>
            <person name="Klenk H.-P."/>
            <person name="Eisen J.A."/>
        </authorList>
    </citation>
    <scope>NUCLEOTIDE SEQUENCE [LARGE SCALE GENOMIC DNA]</scope>
    <source>
        <strain evidence="4">ATCC 43595 / DSM 2588 / LMG 13176 / NBRC 15968 / NCIMB 11800 / UQM 2034</strain>
    </source>
</reference>
<gene>
    <name evidence="3" type="ordered locus">Cpin_2621</name>
</gene>
<keyword evidence="1" id="KW-1133">Transmembrane helix</keyword>
<feature type="transmembrane region" description="Helical" evidence="1">
    <location>
        <begin position="263"/>
        <end position="287"/>
    </location>
</feature>
<dbReference type="EMBL" id="CP001699">
    <property type="protein sequence ID" value="ACU60103.1"/>
    <property type="molecule type" value="Genomic_DNA"/>
</dbReference>
<dbReference type="PROSITE" id="PS51257">
    <property type="entry name" value="PROKAR_LIPOPROTEIN"/>
    <property type="match status" value="1"/>
</dbReference>
<accession>A0A979G3V6</accession>
<sequence>MRVPLYYMAPVVLLTAACSSGSNHHSYSEAADSAAISMNEVAQAADSTGFTNDISSVNSPSRKRIRTADVRCRVSSVFNAVSTLEHAVRSVDGMVSESVMQNESVVIRDIAYSADSLKRIELFTPTANLTLRVPAASLDSVVHTLTGMATFIDYRTLKDEDKTLNYLSNAMKNNKPAPAVVKPAAKGTTLDVAQYKDQKYETETDRRIQNLAILDDVHYATFTVQLFQPQQADEQIIVNPERVTRAQFGTEFLLAVRSGFESFGALFIFLVSCWPYLILLALGLFIYRKTLRKKLSPQ</sequence>
<evidence type="ECO:0000259" key="2">
    <source>
        <dbReference type="Pfam" id="PF14257"/>
    </source>
</evidence>
<organism evidence="3 4">
    <name type="scientific">Chitinophaga pinensis (strain ATCC 43595 / DSM 2588 / LMG 13176 / NBRC 15968 / NCIMB 11800 / UQM 2034)</name>
    <dbReference type="NCBI Taxonomy" id="485918"/>
    <lineage>
        <taxon>Bacteria</taxon>
        <taxon>Pseudomonadati</taxon>
        <taxon>Bacteroidota</taxon>
        <taxon>Chitinophagia</taxon>
        <taxon>Chitinophagales</taxon>
        <taxon>Chitinophagaceae</taxon>
        <taxon>Chitinophaga</taxon>
    </lineage>
</organism>
<name>A0A979G3V6_CHIPD</name>
<keyword evidence="1" id="KW-0472">Membrane</keyword>
<evidence type="ECO:0000313" key="3">
    <source>
        <dbReference type="EMBL" id="ACU60103.1"/>
    </source>
</evidence>
<protein>
    <recommendedName>
        <fullName evidence="2">DUF4349 domain-containing protein</fullName>
    </recommendedName>
</protein>
<dbReference type="Pfam" id="PF14257">
    <property type="entry name" value="DUF4349"/>
    <property type="match status" value="1"/>
</dbReference>
<dbReference type="AlphaFoldDB" id="A0A979G3V6"/>
<dbReference type="OrthoDB" id="658163at2"/>
<evidence type="ECO:0000313" key="4">
    <source>
        <dbReference type="Proteomes" id="UP000002215"/>
    </source>
</evidence>
<reference evidence="3 4" key="2">
    <citation type="journal article" date="2010" name="Stand. Genomic Sci.">
        <title>Complete genome sequence of Chitinophaga pinensis type strain (UQM 2034).</title>
        <authorList>
            <person name="Glavina Del Rio T."/>
            <person name="Abt B."/>
            <person name="Spring S."/>
            <person name="Lapidus A."/>
            <person name="Nolan M."/>
            <person name="Tice H."/>
            <person name="Copeland A."/>
            <person name="Cheng J.F."/>
            <person name="Chen F."/>
            <person name="Bruce D."/>
            <person name="Goodwin L."/>
            <person name="Pitluck S."/>
            <person name="Ivanova N."/>
            <person name="Mavromatis K."/>
            <person name="Mikhailova N."/>
            <person name="Pati A."/>
            <person name="Chen A."/>
            <person name="Palaniappan K."/>
            <person name="Land M."/>
            <person name="Hauser L."/>
            <person name="Chang Y.J."/>
            <person name="Jeffries C.D."/>
            <person name="Chain P."/>
            <person name="Saunders E."/>
            <person name="Detter J.C."/>
            <person name="Brettin T."/>
            <person name="Rohde M."/>
            <person name="Goker M."/>
            <person name="Bristow J."/>
            <person name="Eisen J.A."/>
            <person name="Markowitz V."/>
            <person name="Hugenholtz P."/>
            <person name="Kyrpides N.C."/>
            <person name="Klenk H.P."/>
            <person name="Lucas S."/>
        </authorList>
    </citation>
    <scope>NUCLEOTIDE SEQUENCE [LARGE SCALE GENOMIC DNA]</scope>
    <source>
        <strain evidence="4">ATCC 43595 / DSM 2588 / LMG 13176 / NBRC 15968 / NCIMB 11800 / UQM 2034</strain>
    </source>
</reference>
<dbReference type="InterPro" id="IPR025645">
    <property type="entry name" value="DUF4349"/>
</dbReference>
<dbReference type="Proteomes" id="UP000002215">
    <property type="component" value="Chromosome"/>
</dbReference>
<dbReference type="KEGG" id="cpi:Cpin_2621"/>
<keyword evidence="1" id="KW-0812">Transmembrane</keyword>
<feature type="domain" description="DUF4349" evidence="2">
    <location>
        <begin position="62"/>
        <end position="166"/>
    </location>
</feature>